<evidence type="ECO:0000313" key="10">
    <source>
        <dbReference type="Proteomes" id="UP000677054"/>
    </source>
</evidence>
<dbReference type="CDD" id="cd02134">
    <property type="entry name" value="KH-II_NusA_rpt1"/>
    <property type="match status" value="1"/>
</dbReference>
<keyword evidence="5" id="KW-0805">Transcription regulation</keyword>
<dbReference type="Gene3D" id="3.30.300.20">
    <property type="match status" value="2"/>
</dbReference>
<dbReference type="InterPro" id="IPR010995">
    <property type="entry name" value="DNA_repair_Rad51/TF_NusA_a-hlx"/>
</dbReference>
<organism evidence="9">
    <name type="scientific">Darwinula stevensoni</name>
    <dbReference type="NCBI Taxonomy" id="69355"/>
    <lineage>
        <taxon>Eukaryota</taxon>
        <taxon>Metazoa</taxon>
        <taxon>Ecdysozoa</taxon>
        <taxon>Arthropoda</taxon>
        <taxon>Crustacea</taxon>
        <taxon>Oligostraca</taxon>
        <taxon>Ostracoda</taxon>
        <taxon>Podocopa</taxon>
        <taxon>Podocopida</taxon>
        <taxon>Darwinulocopina</taxon>
        <taxon>Darwinuloidea</taxon>
        <taxon>Darwinulidae</taxon>
        <taxon>Darwinula</taxon>
    </lineage>
</organism>
<dbReference type="Gene3D" id="1.10.150.20">
    <property type="entry name" value="5' to 3' exonuclease, C-terminal subdomain"/>
    <property type="match status" value="2"/>
</dbReference>
<dbReference type="EMBL" id="LR922106">
    <property type="protein sequence ID" value="CAD7255313.1"/>
    <property type="molecule type" value="Genomic_DNA"/>
</dbReference>
<dbReference type="InterPro" id="IPR004087">
    <property type="entry name" value="KH_dom"/>
</dbReference>
<dbReference type="SUPFAM" id="SSF54814">
    <property type="entry name" value="Prokaryotic type KH domain (KH-domain type II)"/>
    <property type="match status" value="2"/>
</dbReference>
<dbReference type="OrthoDB" id="361630at2759"/>
<sequence>PEIDQGLLEIKAAARDPGVRAKIAVYAHDKRIDPIGTCVGVRGTRITAVRNELGNEAIDIVLWSEDPAQMAIQSLAPAVVKSIVVDEDNHSMDVVVDDSELAIAIGRGGQNVRLASELTGWQINIITPEESEKRQEAESGATRALFVDKLDIDEDVADILIAEGFASLEEVAYVPLEEMLEIEEFDEDIVNELRNRARNALLTIEIAREENIEAVSQDIRDIQALTPTMIADLAQAGVNTLDDLAELAIDELQTIIPALDE</sequence>
<dbReference type="Pfam" id="PF13184">
    <property type="entry name" value="KH_NusA_1st"/>
    <property type="match status" value="1"/>
</dbReference>
<dbReference type="GO" id="GO:0000166">
    <property type="term" value="F:nucleotide binding"/>
    <property type="evidence" value="ECO:0007669"/>
    <property type="project" value="InterPro"/>
</dbReference>
<keyword evidence="2" id="KW-0963">Cytoplasm</keyword>
<dbReference type="FunFam" id="3.30.300.20:FF:000005">
    <property type="entry name" value="Transcription termination/antitermination protein NusA"/>
    <property type="match status" value="1"/>
</dbReference>
<evidence type="ECO:0000256" key="6">
    <source>
        <dbReference type="ARBA" id="ARBA00023163"/>
    </source>
</evidence>
<dbReference type="AlphaFoldDB" id="A0A7R9AJH1"/>
<feature type="non-terminal residue" evidence="9">
    <location>
        <position position="1"/>
    </location>
</feature>
<dbReference type="NCBIfam" id="TIGR01954">
    <property type="entry name" value="nusA_Cterm_rpt"/>
    <property type="match status" value="1"/>
</dbReference>
<dbReference type="SUPFAM" id="SSF47794">
    <property type="entry name" value="Rad51 N-terminal domain-like"/>
    <property type="match status" value="2"/>
</dbReference>
<dbReference type="Pfam" id="PF26594">
    <property type="entry name" value="KH_NusA_2nd"/>
    <property type="match status" value="1"/>
</dbReference>
<feature type="domain" description="K Homology" evidence="8">
    <location>
        <begin position="17"/>
        <end position="80"/>
    </location>
</feature>
<keyword evidence="1" id="KW-0806">Transcription termination</keyword>
<dbReference type="GO" id="GO:0003723">
    <property type="term" value="F:RNA binding"/>
    <property type="evidence" value="ECO:0007669"/>
    <property type="project" value="UniProtKB-UniRule"/>
</dbReference>
<dbReference type="InterPro" id="IPR010214">
    <property type="entry name" value="Tscrpt_termin_fac_NusA_C_rpt"/>
</dbReference>
<dbReference type="GO" id="GO:0005829">
    <property type="term" value="C:cytosol"/>
    <property type="evidence" value="ECO:0007669"/>
    <property type="project" value="TreeGrafter"/>
</dbReference>
<dbReference type="SMART" id="SM00322">
    <property type="entry name" value="KH"/>
    <property type="match status" value="2"/>
</dbReference>
<dbReference type="PROSITE" id="PS50084">
    <property type="entry name" value="KH_TYPE_1"/>
    <property type="match status" value="1"/>
</dbReference>
<name>A0A7R9AJH1_9CRUS</name>
<accession>A0A7R9AJH1</accession>
<evidence type="ECO:0000256" key="7">
    <source>
        <dbReference type="PROSITE-ProRule" id="PRU00117"/>
    </source>
</evidence>
<reference evidence="9" key="1">
    <citation type="submission" date="2020-11" db="EMBL/GenBank/DDBJ databases">
        <authorList>
            <person name="Tran Van P."/>
        </authorList>
    </citation>
    <scope>NUCLEOTIDE SEQUENCE</scope>
</reference>
<keyword evidence="3" id="KW-0889">Transcription antitermination</keyword>
<evidence type="ECO:0000256" key="3">
    <source>
        <dbReference type="ARBA" id="ARBA00022814"/>
    </source>
</evidence>
<evidence type="ECO:0000256" key="1">
    <source>
        <dbReference type="ARBA" id="ARBA00022472"/>
    </source>
</evidence>
<dbReference type="GO" id="GO:0006353">
    <property type="term" value="P:DNA-templated transcription termination"/>
    <property type="evidence" value="ECO:0007669"/>
    <property type="project" value="UniProtKB-KW"/>
</dbReference>
<keyword evidence="10" id="KW-1185">Reference proteome</keyword>
<dbReference type="InterPro" id="IPR058582">
    <property type="entry name" value="KH_NusA_2nd"/>
</dbReference>
<dbReference type="EMBL" id="CAJPEV010022588">
    <property type="protein sequence ID" value="CAG0908268.1"/>
    <property type="molecule type" value="Genomic_DNA"/>
</dbReference>
<gene>
    <name evidence="9" type="ORF">DSTB1V02_LOCUS15058</name>
</gene>
<dbReference type="CDD" id="cd22529">
    <property type="entry name" value="KH-II_NusA_rpt2"/>
    <property type="match status" value="1"/>
</dbReference>
<evidence type="ECO:0000259" key="8">
    <source>
        <dbReference type="SMART" id="SM00322"/>
    </source>
</evidence>
<keyword evidence="6" id="KW-0804">Transcription</keyword>
<dbReference type="InterPro" id="IPR009019">
    <property type="entry name" value="KH_sf_prok-type"/>
</dbReference>
<dbReference type="PANTHER" id="PTHR22648:SF0">
    <property type="entry name" value="TRANSCRIPTION TERMINATION_ANTITERMINATION PROTEIN NUSA"/>
    <property type="match status" value="1"/>
</dbReference>
<dbReference type="InterPro" id="IPR015946">
    <property type="entry name" value="KH_dom-like_a/b"/>
</dbReference>
<feature type="non-terminal residue" evidence="9">
    <location>
        <position position="261"/>
    </location>
</feature>
<proteinExistence type="predicted"/>
<dbReference type="FunFam" id="1.10.150.20:FF:000018">
    <property type="entry name" value="Transcription termination/antitermination protein NusA"/>
    <property type="match status" value="1"/>
</dbReference>
<evidence type="ECO:0000256" key="5">
    <source>
        <dbReference type="ARBA" id="ARBA00023015"/>
    </source>
</evidence>
<evidence type="ECO:0000256" key="2">
    <source>
        <dbReference type="ARBA" id="ARBA00022490"/>
    </source>
</evidence>
<dbReference type="InterPro" id="IPR030842">
    <property type="entry name" value="TF_NusA_bacterial"/>
</dbReference>
<evidence type="ECO:0000313" key="9">
    <source>
        <dbReference type="EMBL" id="CAD7255313.1"/>
    </source>
</evidence>
<keyword evidence="4 7" id="KW-0694">RNA-binding</keyword>
<dbReference type="Proteomes" id="UP000677054">
    <property type="component" value="Unassembled WGS sequence"/>
</dbReference>
<dbReference type="PANTHER" id="PTHR22648">
    <property type="entry name" value="TRANSCRIPTION TERMINATION FACTOR NUSA"/>
    <property type="match status" value="1"/>
</dbReference>
<dbReference type="InterPro" id="IPR025249">
    <property type="entry name" value="TF_NusA_KH_1st"/>
</dbReference>
<evidence type="ECO:0000256" key="4">
    <source>
        <dbReference type="ARBA" id="ARBA00022884"/>
    </source>
</evidence>
<feature type="domain" description="K Homology" evidence="8">
    <location>
        <begin position="88"/>
        <end position="166"/>
    </location>
</feature>
<protein>
    <recommendedName>
        <fullName evidence="8">K Homology domain-containing protein</fullName>
    </recommendedName>
</protein>
<dbReference type="GO" id="GO:0031564">
    <property type="term" value="P:transcription antitermination"/>
    <property type="evidence" value="ECO:0007669"/>
    <property type="project" value="UniProtKB-KW"/>
</dbReference>